<dbReference type="CDD" id="cd04369">
    <property type="entry name" value="Bromodomain"/>
    <property type="match status" value="1"/>
</dbReference>
<dbReference type="InParanoid" id="A0A1Q3B7D4"/>
<dbReference type="SMART" id="SM00297">
    <property type="entry name" value="BROMO"/>
    <property type="match status" value="1"/>
</dbReference>
<dbReference type="InterPro" id="IPR001487">
    <property type="entry name" value="Bromodomain"/>
</dbReference>
<feature type="compositionally biased region" description="Basic and acidic residues" evidence="3">
    <location>
        <begin position="319"/>
        <end position="329"/>
    </location>
</feature>
<evidence type="ECO:0000313" key="5">
    <source>
        <dbReference type="EMBL" id="GAV63947.1"/>
    </source>
</evidence>
<proteinExistence type="predicted"/>
<feature type="domain" description="Bromo" evidence="4">
    <location>
        <begin position="26"/>
        <end position="97"/>
    </location>
</feature>
<evidence type="ECO:0000256" key="1">
    <source>
        <dbReference type="ARBA" id="ARBA00023117"/>
    </source>
</evidence>
<keyword evidence="6" id="KW-1185">Reference proteome</keyword>
<feature type="compositionally biased region" description="Basic and acidic residues" evidence="3">
    <location>
        <begin position="370"/>
        <end position="379"/>
    </location>
</feature>
<dbReference type="SUPFAM" id="SSF47370">
    <property type="entry name" value="Bromodomain"/>
    <property type="match status" value="1"/>
</dbReference>
<dbReference type="Pfam" id="PF00439">
    <property type="entry name" value="Bromodomain"/>
    <property type="match status" value="1"/>
</dbReference>
<feature type="compositionally biased region" description="Low complexity" evidence="3">
    <location>
        <begin position="269"/>
        <end position="281"/>
    </location>
</feature>
<dbReference type="PANTHER" id="PTHR37888">
    <property type="entry name" value="DNA-BINDING BROMODOMAIN-CONTAINING PROTEIN"/>
    <property type="match status" value="1"/>
</dbReference>
<feature type="region of interest" description="Disordered" evidence="3">
    <location>
        <begin position="192"/>
        <end position="391"/>
    </location>
</feature>
<dbReference type="AlphaFoldDB" id="A0A1Q3B7D4"/>
<name>A0A1Q3B7D4_CEPFO</name>
<organism evidence="5 6">
    <name type="scientific">Cephalotus follicularis</name>
    <name type="common">Albany pitcher plant</name>
    <dbReference type="NCBI Taxonomy" id="3775"/>
    <lineage>
        <taxon>Eukaryota</taxon>
        <taxon>Viridiplantae</taxon>
        <taxon>Streptophyta</taxon>
        <taxon>Embryophyta</taxon>
        <taxon>Tracheophyta</taxon>
        <taxon>Spermatophyta</taxon>
        <taxon>Magnoliopsida</taxon>
        <taxon>eudicotyledons</taxon>
        <taxon>Gunneridae</taxon>
        <taxon>Pentapetalae</taxon>
        <taxon>rosids</taxon>
        <taxon>fabids</taxon>
        <taxon>Oxalidales</taxon>
        <taxon>Cephalotaceae</taxon>
        <taxon>Cephalotus</taxon>
    </lineage>
</organism>
<dbReference type="EMBL" id="BDDD01000328">
    <property type="protein sequence ID" value="GAV63947.1"/>
    <property type="molecule type" value="Genomic_DNA"/>
</dbReference>
<dbReference type="InterPro" id="IPR036427">
    <property type="entry name" value="Bromodomain-like_sf"/>
</dbReference>
<feature type="compositionally biased region" description="Basic and acidic residues" evidence="3">
    <location>
        <begin position="192"/>
        <end position="203"/>
    </location>
</feature>
<dbReference type="PANTHER" id="PTHR37888:SF11">
    <property type="entry name" value="DNA-BINDING BROMODOMAIN-CONTAINING PROTEIN"/>
    <property type="match status" value="1"/>
</dbReference>
<gene>
    <name evidence="5" type="ORF">CFOL_v3_07465</name>
</gene>
<feature type="non-terminal residue" evidence="5">
    <location>
        <position position="1"/>
    </location>
</feature>
<feature type="compositionally biased region" description="Polar residues" evidence="3">
    <location>
        <begin position="228"/>
        <end position="255"/>
    </location>
</feature>
<accession>A0A1Q3B7D4</accession>
<keyword evidence="1 2" id="KW-0103">Bromodomain</keyword>
<evidence type="ECO:0000256" key="3">
    <source>
        <dbReference type="SAM" id="MobiDB-lite"/>
    </source>
</evidence>
<evidence type="ECO:0000313" key="6">
    <source>
        <dbReference type="Proteomes" id="UP000187406"/>
    </source>
</evidence>
<protein>
    <submittedName>
        <fullName evidence="5">Bromodomain domain-containing protein</fullName>
    </submittedName>
</protein>
<dbReference type="PROSITE" id="PS50014">
    <property type="entry name" value="BROMODOMAIN_2"/>
    <property type="match status" value="1"/>
</dbReference>
<evidence type="ECO:0000259" key="4">
    <source>
        <dbReference type="PROSITE" id="PS50014"/>
    </source>
</evidence>
<comment type="caution">
    <text evidence="5">The sequence shown here is derived from an EMBL/GenBank/DDBJ whole genome shotgun (WGS) entry which is preliminary data.</text>
</comment>
<dbReference type="Gene3D" id="1.20.920.10">
    <property type="entry name" value="Bromodomain-like"/>
    <property type="match status" value="1"/>
</dbReference>
<feature type="compositionally biased region" description="Polar residues" evidence="3">
    <location>
        <begin position="341"/>
        <end position="351"/>
    </location>
</feature>
<dbReference type="Proteomes" id="UP000187406">
    <property type="component" value="Unassembled WGS sequence"/>
</dbReference>
<dbReference type="OrthoDB" id="1742084at2759"/>
<evidence type="ECO:0000256" key="2">
    <source>
        <dbReference type="PROSITE-ProRule" id="PRU00035"/>
    </source>
</evidence>
<feature type="non-terminal residue" evidence="5">
    <location>
        <position position="391"/>
    </location>
</feature>
<reference evidence="6" key="1">
    <citation type="submission" date="2016-04" db="EMBL/GenBank/DDBJ databases">
        <title>Cephalotus genome sequencing.</title>
        <authorList>
            <person name="Fukushima K."/>
            <person name="Hasebe M."/>
            <person name="Fang X."/>
        </authorList>
    </citation>
    <scope>NUCLEOTIDE SEQUENCE [LARGE SCALE GENOMIC DNA]</scope>
    <source>
        <strain evidence="6">cv. St1</strain>
    </source>
</reference>
<sequence>EDQSPAIKQSLCVEPQPLVDFLQILRSHKFGYLFERRLESQETPNCKDVICQHVDLETIRIRLEEGWYSGFISKFFRDLLLVFNNAIIFFDNKSLESMAAIDLPQLVLKEMAALKTRKPSLSQKVQSAMTPTPPILKSNPEPSPALLVKVKITVPLIACGKRSSITAKSSGTDKKRERTVSLLDEKQIVDWKQQHKSSDRAEEQCVTNKRVMETSTSNARKTSKNSRSRANTNTSKNVDVNSKNSVSRKGVTNNDNSESKAENRKKKNNANASAKKQSAAKFLNRMKRSSMPNNAGSAMSPDHGRRETNEQQKNVNGDIKGDSRKDKIQQKSLGGNCGKSRGSSTKRTNGQPLKRVVAPTPMTPSLPTKRGREGGEKEAGLTGHPKTRSRK</sequence>